<dbReference type="GO" id="GO:0005886">
    <property type="term" value="C:plasma membrane"/>
    <property type="evidence" value="ECO:0007669"/>
    <property type="project" value="UniProtKB-SubCell"/>
</dbReference>
<comment type="similarity">
    <text evidence="2">Belongs to the UPF0702 family.</text>
</comment>
<evidence type="ECO:0000256" key="1">
    <source>
        <dbReference type="ARBA" id="ARBA00004651"/>
    </source>
</evidence>
<evidence type="ECO:0000313" key="11">
    <source>
        <dbReference type="Proteomes" id="UP000481043"/>
    </source>
</evidence>
<dbReference type="Pfam" id="PF20730">
    <property type="entry name" value="YetF_N"/>
    <property type="match status" value="1"/>
</dbReference>
<evidence type="ECO:0000256" key="2">
    <source>
        <dbReference type="ARBA" id="ARBA00006448"/>
    </source>
</evidence>
<evidence type="ECO:0000256" key="5">
    <source>
        <dbReference type="ARBA" id="ARBA00022989"/>
    </source>
</evidence>
<dbReference type="InterPro" id="IPR048454">
    <property type="entry name" value="YetF_N"/>
</dbReference>
<dbReference type="EMBL" id="JAAIWM010000003">
    <property type="protein sequence ID" value="NEY72176.1"/>
    <property type="molecule type" value="Genomic_DNA"/>
</dbReference>
<dbReference type="AlphaFoldDB" id="A0A6M0Q737"/>
<dbReference type="Gene3D" id="3.30.240.20">
    <property type="entry name" value="bsu07140 like domains"/>
    <property type="match status" value="2"/>
</dbReference>
<evidence type="ECO:0000256" key="6">
    <source>
        <dbReference type="ARBA" id="ARBA00023136"/>
    </source>
</evidence>
<feature type="domain" description="YetF-like N-terminal transmembrane" evidence="9">
    <location>
        <begin position="2"/>
        <end position="73"/>
    </location>
</feature>
<organism evidence="10 11">
    <name type="scientific">Bacillus mesophilus</name>
    <dbReference type="NCBI Taxonomy" id="1808955"/>
    <lineage>
        <taxon>Bacteria</taxon>
        <taxon>Bacillati</taxon>
        <taxon>Bacillota</taxon>
        <taxon>Bacilli</taxon>
        <taxon>Bacillales</taxon>
        <taxon>Bacillaceae</taxon>
        <taxon>Bacillus</taxon>
    </lineage>
</organism>
<proteinExistence type="inferred from homology"/>
<evidence type="ECO:0000259" key="9">
    <source>
        <dbReference type="Pfam" id="PF20730"/>
    </source>
</evidence>
<feature type="domain" description="YetF C-terminal" evidence="8">
    <location>
        <begin position="76"/>
        <end position="210"/>
    </location>
</feature>
<dbReference type="Pfam" id="PF04239">
    <property type="entry name" value="DUF421"/>
    <property type="match status" value="1"/>
</dbReference>
<dbReference type="InterPro" id="IPR023090">
    <property type="entry name" value="UPF0702_alpha/beta_dom_sf"/>
</dbReference>
<feature type="transmembrane region" description="Helical" evidence="7">
    <location>
        <begin position="57"/>
        <end position="75"/>
    </location>
</feature>
<reference evidence="10 11" key="1">
    <citation type="submission" date="2020-02" db="EMBL/GenBank/DDBJ databases">
        <title>Bacillus aquiflavi sp. nov., isolated from yellow water of strong flavor Chinese baijiu in Yibin region of China.</title>
        <authorList>
            <person name="Xie J."/>
        </authorList>
    </citation>
    <scope>NUCLEOTIDE SEQUENCE [LARGE SCALE GENOMIC DNA]</scope>
    <source>
        <strain evidence="10 11">SA4</strain>
    </source>
</reference>
<dbReference type="PANTHER" id="PTHR34582:SF5">
    <property type="entry name" value="UPF0702 TRANSMEMBRANE PROTEIN YETF"/>
    <property type="match status" value="1"/>
</dbReference>
<keyword evidence="3" id="KW-1003">Cell membrane</keyword>
<dbReference type="InterPro" id="IPR007353">
    <property type="entry name" value="DUF421"/>
</dbReference>
<comment type="subcellular location">
    <subcellularLocation>
        <location evidence="1">Cell membrane</location>
        <topology evidence="1">Multi-pass membrane protein</topology>
    </subcellularLocation>
</comment>
<keyword evidence="6 7" id="KW-0472">Membrane</keyword>
<evidence type="ECO:0000259" key="8">
    <source>
        <dbReference type="Pfam" id="PF04239"/>
    </source>
</evidence>
<protein>
    <submittedName>
        <fullName evidence="10">DUF421 domain-containing protein</fullName>
    </submittedName>
</protein>
<evidence type="ECO:0000256" key="7">
    <source>
        <dbReference type="SAM" id="Phobius"/>
    </source>
</evidence>
<keyword evidence="11" id="KW-1185">Reference proteome</keyword>
<accession>A0A6M0Q737</accession>
<evidence type="ECO:0000256" key="4">
    <source>
        <dbReference type="ARBA" id="ARBA00022692"/>
    </source>
</evidence>
<evidence type="ECO:0000256" key="3">
    <source>
        <dbReference type="ARBA" id="ARBA00022475"/>
    </source>
</evidence>
<dbReference type="Proteomes" id="UP000481043">
    <property type="component" value="Unassembled WGS sequence"/>
</dbReference>
<name>A0A6M0Q737_9BACI</name>
<gene>
    <name evidence="10" type="ORF">G4D63_10605</name>
</gene>
<sequence>MIATELLIGFFLLFTITKLLGKTQFAQITPFDFISALILGELLGNAIYDHEVKIGEIFFTTILWGSLIFVVEKITQKYRRTRKILEGDPNIVINKGHIQYEALKKGKLDLNQMMSLIRQQGYFSISEVEYAILETNGMVSVLPKAKYDTPKMSDLKLPLKDPQLPIALVLDGEVVEENLVELNKDLKWLEKQLSKQSFHRVVDVLYAEWKDQNQPLYVLGYKKKSS</sequence>
<keyword evidence="4 7" id="KW-0812">Transmembrane</keyword>
<dbReference type="PANTHER" id="PTHR34582">
    <property type="entry name" value="UPF0702 TRANSMEMBRANE PROTEIN YCAP"/>
    <property type="match status" value="1"/>
</dbReference>
<comment type="caution">
    <text evidence="10">The sequence shown here is derived from an EMBL/GenBank/DDBJ whole genome shotgun (WGS) entry which is preliminary data.</text>
</comment>
<keyword evidence="5 7" id="KW-1133">Transmembrane helix</keyword>
<evidence type="ECO:0000313" key="10">
    <source>
        <dbReference type="EMBL" id="NEY72176.1"/>
    </source>
</evidence>